<organism evidence="1 2">
    <name type="scientific">Neorhodopirellula lusitana</name>
    <dbReference type="NCBI Taxonomy" id="445327"/>
    <lineage>
        <taxon>Bacteria</taxon>
        <taxon>Pseudomonadati</taxon>
        <taxon>Planctomycetota</taxon>
        <taxon>Planctomycetia</taxon>
        <taxon>Pirellulales</taxon>
        <taxon>Pirellulaceae</taxon>
        <taxon>Neorhodopirellula</taxon>
    </lineage>
</organism>
<name>A0ABY1QKC9_9BACT</name>
<keyword evidence="2" id="KW-1185">Reference proteome</keyword>
<evidence type="ECO:0000313" key="1">
    <source>
        <dbReference type="EMBL" id="SMP70490.1"/>
    </source>
</evidence>
<evidence type="ECO:0008006" key="3">
    <source>
        <dbReference type="Google" id="ProtNLM"/>
    </source>
</evidence>
<dbReference type="PROSITE" id="PS51257">
    <property type="entry name" value="PROKAR_LIPOPROTEIN"/>
    <property type="match status" value="1"/>
</dbReference>
<accession>A0ABY1QKC9</accession>
<evidence type="ECO:0000313" key="2">
    <source>
        <dbReference type="Proteomes" id="UP001158067"/>
    </source>
</evidence>
<gene>
    <name evidence="1" type="ORF">SAMN06265222_11359</name>
</gene>
<comment type="caution">
    <text evidence="1">The sequence shown here is derived from an EMBL/GenBank/DDBJ whole genome shotgun (WGS) entry which is preliminary data.</text>
</comment>
<sequence length="58" mass="6426">MRQLRIPGGVAIILLTVFTGCTGESLLRVPTSDAEFSTPADYENYDHEMRELSLGQPE</sequence>
<reference evidence="1 2" key="1">
    <citation type="submission" date="2017-05" db="EMBL/GenBank/DDBJ databases">
        <authorList>
            <person name="Varghese N."/>
            <person name="Submissions S."/>
        </authorList>
    </citation>
    <scope>NUCLEOTIDE SEQUENCE [LARGE SCALE GENOMIC DNA]</scope>
    <source>
        <strain evidence="1 2">DSM 25457</strain>
    </source>
</reference>
<dbReference type="EMBL" id="FXUG01000013">
    <property type="protein sequence ID" value="SMP70490.1"/>
    <property type="molecule type" value="Genomic_DNA"/>
</dbReference>
<proteinExistence type="predicted"/>
<dbReference type="RefSeq" id="WP_283434315.1">
    <property type="nucleotide sequence ID" value="NZ_FXUG01000013.1"/>
</dbReference>
<dbReference type="Proteomes" id="UP001158067">
    <property type="component" value="Unassembled WGS sequence"/>
</dbReference>
<protein>
    <recommendedName>
        <fullName evidence="3">Secreted protein</fullName>
    </recommendedName>
</protein>